<dbReference type="STRING" id="1348657.M622_13790"/>
<keyword evidence="1 4" id="KW-0808">Transferase</keyword>
<dbReference type="EMBL" id="ATJV01000049">
    <property type="protein sequence ID" value="EPZ15824.1"/>
    <property type="molecule type" value="Genomic_DNA"/>
</dbReference>
<name>T0ASJ7_9RHOO</name>
<evidence type="ECO:0000256" key="1">
    <source>
        <dbReference type="ARBA" id="ARBA00022679"/>
    </source>
</evidence>
<evidence type="ECO:0000313" key="4">
    <source>
        <dbReference type="EMBL" id="EPZ15824.1"/>
    </source>
</evidence>
<organism evidence="4 5">
    <name type="scientific">Thauera terpenica 58Eu</name>
    <dbReference type="NCBI Taxonomy" id="1348657"/>
    <lineage>
        <taxon>Bacteria</taxon>
        <taxon>Pseudomonadati</taxon>
        <taxon>Pseudomonadota</taxon>
        <taxon>Betaproteobacteria</taxon>
        <taxon>Rhodocyclales</taxon>
        <taxon>Zoogloeaceae</taxon>
        <taxon>Thauera</taxon>
    </lineage>
</organism>
<protein>
    <submittedName>
        <fullName evidence="4">GCN5 family acetyltransferase</fullName>
    </submittedName>
</protein>
<dbReference type="eggNOG" id="COG0456">
    <property type="taxonomic scope" value="Bacteria"/>
</dbReference>
<dbReference type="PATRIC" id="fig|1348657.5.peg.1640"/>
<dbReference type="InterPro" id="IPR000182">
    <property type="entry name" value="GNAT_dom"/>
</dbReference>
<dbReference type="SUPFAM" id="SSF55729">
    <property type="entry name" value="Acyl-CoA N-acyltransferases (Nat)"/>
    <property type="match status" value="1"/>
</dbReference>
<dbReference type="PANTHER" id="PTHR43877">
    <property type="entry name" value="AMINOALKYLPHOSPHONATE N-ACETYLTRANSFERASE-RELATED-RELATED"/>
    <property type="match status" value="1"/>
</dbReference>
<keyword evidence="5" id="KW-1185">Reference proteome</keyword>
<gene>
    <name evidence="4" type="ORF">M622_13790</name>
</gene>
<keyword evidence="2" id="KW-0012">Acyltransferase</keyword>
<dbReference type="InterPro" id="IPR016181">
    <property type="entry name" value="Acyl_CoA_acyltransferase"/>
</dbReference>
<evidence type="ECO:0000259" key="3">
    <source>
        <dbReference type="PROSITE" id="PS51186"/>
    </source>
</evidence>
<evidence type="ECO:0000313" key="5">
    <source>
        <dbReference type="Proteomes" id="UP000015455"/>
    </source>
</evidence>
<dbReference type="GO" id="GO:0016747">
    <property type="term" value="F:acyltransferase activity, transferring groups other than amino-acyl groups"/>
    <property type="evidence" value="ECO:0007669"/>
    <property type="project" value="InterPro"/>
</dbReference>
<accession>T0ASJ7</accession>
<feature type="domain" description="N-acetyltransferase" evidence="3">
    <location>
        <begin position="119"/>
        <end position="269"/>
    </location>
</feature>
<dbReference type="PROSITE" id="PS51186">
    <property type="entry name" value="GNAT"/>
    <property type="match status" value="1"/>
</dbReference>
<reference evidence="4 5" key="1">
    <citation type="submission" date="2013-06" db="EMBL/GenBank/DDBJ databases">
        <title>Draft genome sequence of Thauera terpenica.</title>
        <authorList>
            <person name="Liu B."/>
            <person name="Frostegard A.H."/>
            <person name="Shapleigh J.P."/>
        </authorList>
    </citation>
    <scope>NUCLEOTIDE SEQUENCE [LARGE SCALE GENOMIC DNA]</scope>
    <source>
        <strain evidence="4 5">58Eu</strain>
    </source>
</reference>
<comment type="caution">
    <text evidence="4">The sequence shown here is derived from an EMBL/GenBank/DDBJ whole genome shotgun (WGS) entry which is preliminary data.</text>
</comment>
<proteinExistence type="predicted"/>
<dbReference type="Gene3D" id="3.40.630.30">
    <property type="match status" value="1"/>
</dbReference>
<dbReference type="Proteomes" id="UP000015455">
    <property type="component" value="Unassembled WGS sequence"/>
</dbReference>
<evidence type="ECO:0000256" key="2">
    <source>
        <dbReference type="ARBA" id="ARBA00023315"/>
    </source>
</evidence>
<dbReference type="InterPro" id="IPR050832">
    <property type="entry name" value="Bact_Acetyltransf"/>
</dbReference>
<dbReference type="Pfam" id="PF00583">
    <property type="entry name" value="Acetyltransf_1"/>
    <property type="match status" value="1"/>
</dbReference>
<dbReference type="CDD" id="cd04301">
    <property type="entry name" value="NAT_SF"/>
    <property type="match status" value="1"/>
</dbReference>
<sequence length="269" mass="29669">MIMTSVLERFATDPLRGSIDTGAIDLGWSEAPWDSAVFGYPVVQISRIEARDGATAADLAPFVAACAAGGVGLASCRLACERLRESMLLEEIGFRFIEMVYQPEFGDLASAGPGDVQGLEVVRAGAADLAEIVEVAGAAFRNERFHVDPRLSSQLGDLRYQNWVRSSLEHPTQRLYVLREDGQLVAFFVTELLADGTCYWHLNAVAPARQGQGYGMRAWKAMMCRARIDGASRVRTSIVARNHRVLNLYARLGFSFPAPSMTFHWVRPR</sequence>
<dbReference type="PANTHER" id="PTHR43877:SF2">
    <property type="entry name" value="AMINOALKYLPHOSPHONATE N-ACETYLTRANSFERASE-RELATED"/>
    <property type="match status" value="1"/>
</dbReference>
<dbReference type="AlphaFoldDB" id="T0ASJ7"/>